<evidence type="ECO:0000313" key="2">
    <source>
        <dbReference type="EMBL" id="CAA9258826.1"/>
    </source>
</evidence>
<feature type="region of interest" description="Disordered" evidence="1">
    <location>
        <begin position="1"/>
        <end position="31"/>
    </location>
</feature>
<dbReference type="EMBL" id="CADCSZ010000163">
    <property type="protein sequence ID" value="CAA9258826.1"/>
    <property type="molecule type" value="Genomic_DNA"/>
</dbReference>
<organism evidence="2">
    <name type="scientific">uncultured Acidimicrobiales bacterium</name>
    <dbReference type="NCBI Taxonomy" id="310071"/>
    <lineage>
        <taxon>Bacteria</taxon>
        <taxon>Bacillati</taxon>
        <taxon>Actinomycetota</taxon>
        <taxon>Acidimicrobiia</taxon>
        <taxon>Acidimicrobiales</taxon>
        <taxon>environmental samples</taxon>
    </lineage>
</organism>
<name>A0A6J4IQ52_9ACTN</name>
<feature type="compositionally biased region" description="Basic and acidic residues" evidence="1">
    <location>
        <begin position="11"/>
        <end position="31"/>
    </location>
</feature>
<dbReference type="AlphaFoldDB" id="A0A6J4IQ52"/>
<proteinExistence type="predicted"/>
<accession>A0A6J4IQ52</accession>
<protein>
    <submittedName>
        <fullName evidence="2">Uncharacterized protein</fullName>
    </submittedName>
</protein>
<reference evidence="2" key="1">
    <citation type="submission" date="2020-02" db="EMBL/GenBank/DDBJ databases">
        <authorList>
            <person name="Meier V. D."/>
        </authorList>
    </citation>
    <scope>NUCLEOTIDE SEQUENCE</scope>
    <source>
        <strain evidence="2">AVDCRST_MAG76</strain>
    </source>
</reference>
<gene>
    <name evidence="2" type="ORF">AVDCRST_MAG76-2669</name>
</gene>
<sequence length="132" mass="14714">MSEQAGLPYHQRPDDDRPIHTDELPDTPTRDRTVVATAWVEAPPELLELGADLGHRRVGYLRRIHRWLLWRAGPASGGDARYMALAADDLTERYVLRLFADGTANGVGPSGATHTRFRSWKEDLRDTAAPTG</sequence>
<evidence type="ECO:0000256" key="1">
    <source>
        <dbReference type="SAM" id="MobiDB-lite"/>
    </source>
</evidence>